<feature type="domain" description="SKP1 component POZ" evidence="6">
    <location>
        <begin position="37"/>
        <end position="99"/>
    </location>
</feature>
<keyword evidence="2 3" id="KW-0833">Ubl conjugation pathway</keyword>
<evidence type="ECO:0000256" key="3">
    <source>
        <dbReference type="PIRNR" id="PIRNR028729"/>
    </source>
</evidence>
<dbReference type="InterPro" id="IPR016072">
    <property type="entry name" value="Skp1_comp_dimer"/>
</dbReference>
<dbReference type="PANTHER" id="PTHR11165">
    <property type="entry name" value="SKP1"/>
    <property type="match status" value="1"/>
</dbReference>
<feature type="domain" description="SKP1 component dimerisation" evidence="5">
    <location>
        <begin position="153"/>
        <end position="195"/>
    </location>
</feature>
<evidence type="ECO:0000259" key="6">
    <source>
        <dbReference type="Pfam" id="PF03931"/>
    </source>
</evidence>
<dbReference type="AlphaFoldDB" id="A0A915DRR1"/>
<dbReference type="PIRSF" id="PIRSF028729">
    <property type="entry name" value="E3_ubiquit_lig_SCF_Skp"/>
    <property type="match status" value="1"/>
</dbReference>
<comment type="function">
    <text evidence="3">Probable essential component of SCF (SKP1-CUL1-F-box protein) E3 ubiquitin-protein ligase complexes, which mediate the ubiquitination and subsequent proteasomal degradation of target proteins. Regulates cell proliferation during embryonic and larval development.</text>
</comment>
<dbReference type="Proteomes" id="UP000887574">
    <property type="component" value="Unplaced"/>
</dbReference>
<dbReference type="Gene3D" id="3.30.710.10">
    <property type="entry name" value="Potassium Channel Kv1.1, Chain A"/>
    <property type="match status" value="1"/>
</dbReference>
<evidence type="ECO:0000313" key="7">
    <source>
        <dbReference type="Proteomes" id="UP000887574"/>
    </source>
</evidence>
<reference evidence="8 9" key="1">
    <citation type="submission" date="2022-11" db="UniProtKB">
        <authorList>
            <consortium name="WormBaseParasite"/>
        </authorList>
    </citation>
    <scope>IDENTIFICATION</scope>
</reference>
<accession>A0A915DRR1</accession>
<evidence type="ECO:0000259" key="5">
    <source>
        <dbReference type="Pfam" id="PF01466"/>
    </source>
</evidence>
<evidence type="ECO:0000256" key="4">
    <source>
        <dbReference type="SAM" id="MobiDB-lite"/>
    </source>
</evidence>
<evidence type="ECO:0000313" key="8">
    <source>
        <dbReference type="WBParaSite" id="jg22182"/>
    </source>
</evidence>
<evidence type="ECO:0000256" key="1">
    <source>
        <dbReference type="ARBA" id="ARBA00009993"/>
    </source>
</evidence>
<sequence>MSTDASNVEMKSEEAGTSSAAAAASATTTAAAGPAAKVTVKTQEGKLIPVELEHIRQSKTFDQMYLDLNLADGEPFEFPIPAVKTEIFNKVVEWFKEHVGREEPVVKEDPATRERIWFDLTDYEKKFFQVPVEEHVELLTAANYLDIKSMYLFGCQCMAALIKDKSPEEIRALFNLEDDLTAEEKDEIRKQNVWCNY</sequence>
<evidence type="ECO:0000256" key="2">
    <source>
        <dbReference type="ARBA" id="ARBA00022786"/>
    </source>
</evidence>
<dbReference type="WBParaSite" id="jg22213">
    <property type="protein sequence ID" value="jg22213"/>
    <property type="gene ID" value="jg22213"/>
</dbReference>
<comment type="similarity">
    <text evidence="1 3">Belongs to the SKP1 family.</text>
</comment>
<dbReference type="InterPro" id="IPR016073">
    <property type="entry name" value="Skp1_comp_POZ"/>
</dbReference>
<dbReference type="WBParaSite" id="jg22182">
    <property type="protein sequence ID" value="jg22182"/>
    <property type="gene ID" value="jg22182"/>
</dbReference>
<proteinExistence type="inferred from homology"/>
<dbReference type="Pfam" id="PF03931">
    <property type="entry name" value="Skp1_POZ"/>
    <property type="match status" value="1"/>
</dbReference>
<feature type="region of interest" description="Disordered" evidence="4">
    <location>
        <begin position="1"/>
        <end position="22"/>
    </location>
</feature>
<dbReference type="InterPro" id="IPR001232">
    <property type="entry name" value="SKP1-like"/>
</dbReference>
<dbReference type="Pfam" id="PF01466">
    <property type="entry name" value="Skp1"/>
    <property type="match status" value="1"/>
</dbReference>
<dbReference type="SUPFAM" id="SSF81382">
    <property type="entry name" value="Skp1 dimerisation domain-like"/>
    <property type="match status" value="1"/>
</dbReference>
<dbReference type="SMART" id="SM00512">
    <property type="entry name" value="Skp1"/>
    <property type="match status" value="1"/>
</dbReference>
<dbReference type="InterPro" id="IPR016897">
    <property type="entry name" value="SKP1"/>
</dbReference>
<evidence type="ECO:0000313" key="9">
    <source>
        <dbReference type="WBParaSite" id="jg22213"/>
    </source>
</evidence>
<name>A0A915DRR1_9BILA</name>
<keyword evidence="7" id="KW-1185">Reference proteome</keyword>
<organism evidence="7 8">
    <name type="scientific">Ditylenchus dipsaci</name>
    <dbReference type="NCBI Taxonomy" id="166011"/>
    <lineage>
        <taxon>Eukaryota</taxon>
        <taxon>Metazoa</taxon>
        <taxon>Ecdysozoa</taxon>
        <taxon>Nematoda</taxon>
        <taxon>Chromadorea</taxon>
        <taxon>Rhabditida</taxon>
        <taxon>Tylenchina</taxon>
        <taxon>Tylenchomorpha</taxon>
        <taxon>Sphaerularioidea</taxon>
        <taxon>Anguinidae</taxon>
        <taxon>Anguininae</taxon>
        <taxon>Ditylenchus</taxon>
    </lineage>
</organism>
<dbReference type="InterPro" id="IPR011333">
    <property type="entry name" value="SKP1/BTB/POZ_sf"/>
</dbReference>
<dbReference type="InterPro" id="IPR036296">
    <property type="entry name" value="SKP1-like_dim_sf"/>
</dbReference>
<comment type="pathway">
    <text evidence="3">Protein modification; protein ubiquitination.</text>
</comment>
<protein>
    <recommendedName>
        <fullName evidence="3">Skp1-related protein</fullName>
    </recommendedName>
</protein>
<dbReference type="GO" id="GO:0006511">
    <property type="term" value="P:ubiquitin-dependent protein catabolic process"/>
    <property type="evidence" value="ECO:0007669"/>
    <property type="project" value="InterPro"/>
</dbReference>
<dbReference type="SUPFAM" id="SSF54695">
    <property type="entry name" value="POZ domain"/>
    <property type="match status" value="1"/>
</dbReference>